<dbReference type="PANTHER" id="PTHR33169">
    <property type="entry name" value="PADR-FAMILY TRANSCRIPTIONAL REGULATOR"/>
    <property type="match status" value="1"/>
</dbReference>
<dbReference type="InterPro" id="IPR052509">
    <property type="entry name" value="Metal_resp_DNA-bind_regulator"/>
</dbReference>
<dbReference type="AlphaFoldDB" id="A0A1I0DAG5"/>
<dbReference type="GeneID" id="78287820"/>
<dbReference type="InterPro" id="IPR036390">
    <property type="entry name" value="WH_DNA-bd_sf"/>
</dbReference>
<name>A0A1I0DAG5_9FIRM</name>
<dbReference type="RefSeq" id="WP_092352723.1">
    <property type="nucleotide sequence ID" value="NZ_FOIN01000005.1"/>
</dbReference>
<reference evidence="3" key="1">
    <citation type="submission" date="2016-10" db="EMBL/GenBank/DDBJ databases">
        <authorList>
            <person name="Varghese N."/>
            <person name="Submissions S."/>
        </authorList>
    </citation>
    <scope>NUCLEOTIDE SEQUENCE [LARGE SCALE GENOMIC DNA]</scope>
    <source>
        <strain evidence="3">DSM 1551</strain>
    </source>
</reference>
<protein>
    <submittedName>
        <fullName evidence="2">Transcriptional regulator PadR-like family protein</fullName>
    </submittedName>
</protein>
<dbReference type="Gene3D" id="1.10.10.10">
    <property type="entry name" value="Winged helix-like DNA-binding domain superfamily/Winged helix DNA-binding domain"/>
    <property type="match status" value="1"/>
</dbReference>
<keyword evidence="3" id="KW-1185">Reference proteome</keyword>
<dbReference type="SUPFAM" id="SSF46785">
    <property type="entry name" value="Winged helix' DNA-binding domain"/>
    <property type="match status" value="1"/>
</dbReference>
<dbReference type="Proteomes" id="UP000198558">
    <property type="component" value="Unassembled WGS sequence"/>
</dbReference>
<proteinExistence type="predicted"/>
<evidence type="ECO:0000313" key="2">
    <source>
        <dbReference type="EMBL" id="SET29272.1"/>
    </source>
</evidence>
<feature type="domain" description="Transcription regulator PadR N-terminal" evidence="1">
    <location>
        <begin position="14"/>
        <end position="85"/>
    </location>
</feature>
<sequence length="131" mass="15470">MLNKNNLYKLEMLLLGILIKQDCYGYEITKLIKNYSNDLIVIKDGTMHLILYKLLDERFISCYDKVVARKVRVYYHIEPAGIDKFKSMVIDFDNMLKGINNITAIIHMNNKKDEKLSIIDNKFVFYNTPLR</sequence>
<dbReference type="InterPro" id="IPR005149">
    <property type="entry name" value="Tscrpt_reg_PadR_N"/>
</dbReference>
<dbReference type="PANTHER" id="PTHR33169:SF24">
    <property type="entry name" value="TRANSCRIPTIONAL REGULATOR, PADR FAMILY"/>
    <property type="match status" value="1"/>
</dbReference>
<dbReference type="Pfam" id="PF03551">
    <property type="entry name" value="PadR"/>
    <property type="match status" value="1"/>
</dbReference>
<organism evidence="2 3">
    <name type="scientific">Thomasclavelia cocleata</name>
    <dbReference type="NCBI Taxonomy" id="69824"/>
    <lineage>
        <taxon>Bacteria</taxon>
        <taxon>Bacillati</taxon>
        <taxon>Bacillota</taxon>
        <taxon>Erysipelotrichia</taxon>
        <taxon>Erysipelotrichales</taxon>
        <taxon>Coprobacillaceae</taxon>
        <taxon>Thomasclavelia</taxon>
    </lineage>
</organism>
<evidence type="ECO:0000259" key="1">
    <source>
        <dbReference type="Pfam" id="PF03551"/>
    </source>
</evidence>
<accession>A0A1I0DAG5</accession>
<dbReference type="OrthoDB" id="9808017at2"/>
<dbReference type="EMBL" id="FOIN01000005">
    <property type="protein sequence ID" value="SET29272.1"/>
    <property type="molecule type" value="Genomic_DNA"/>
</dbReference>
<dbReference type="InterPro" id="IPR036388">
    <property type="entry name" value="WH-like_DNA-bd_sf"/>
</dbReference>
<evidence type="ECO:0000313" key="3">
    <source>
        <dbReference type="Proteomes" id="UP000198558"/>
    </source>
</evidence>
<gene>
    <name evidence="2" type="ORF">SAMN04489758_10597</name>
</gene>